<keyword evidence="1" id="KW-0472">Membrane</keyword>
<dbReference type="HOGENOM" id="CLU_2254420_0_0_1"/>
<dbReference type="Proteomes" id="UP000008021">
    <property type="component" value="Chromosome 11"/>
</dbReference>
<evidence type="ECO:0000313" key="2">
    <source>
        <dbReference type="EnsemblPlants" id="OMERI11G08580.1"/>
    </source>
</evidence>
<keyword evidence="3" id="KW-1185">Reference proteome</keyword>
<accession>A0A0E0F4R5</accession>
<proteinExistence type="predicted"/>
<protein>
    <submittedName>
        <fullName evidence="2">Uncharacterized protein</fullName>
    </submittedName>
</protein>
<evidence type="ECO:0000256" key="1">
    <source>
        <dbReference type="SAM" id="Phobius"/>
    </source>
</evidence>
<sequence>MPHAATTTSVRLVGPVLPGLLSIGVLGGGAWGLLHKPPRQPLSAPDALPPASLRLLRTPPLVGLQLLPSLRSYMALIAGTPDYPASMRGALAHDCRDLSSSCPL</sequence>
<keyword evidence="1" id="KW-1133">Transmembrane helix</keyword>
<organism evidence="2">
    <name type="scientific">Oryza meridionalis</name>
    <dbReference type="NCBI Taxonomy" id="40149"/>
    <lineage>
        <taxon>Eukaryota</taxon>
        <taxon>Viridiplantae</taxon>
        <taxon>Streptophyta</taxon>
        <taxon>Embryophyta</taxon>
        <taxon>Tracheophyta</taxon>
        <taxon>Spermatophyta</taxon>
        <taxon>Magnoliopsida</taxon>
        <taxon>Liliopsida</taxon>
        <taxon>Poales</taxon>
        <taxon>Poaceae</taxon>
        <taxon>BOP clade</taxon>
        <taxon>Oryzoideae</taxon>
        <taxon>Oryzeae</taxon>
        <taxon>Oryzinae</taxon>
        <taxon>Oryza</taxon>
    </lineage>
</organism>
<reference evidence="2" key="2">
    <citation type="submission" date="2018-05" db="EMBL/GenBank/DDBJ databases">
        <title>OmerRS3 (Oryza meridionalis Reference Sequence Version 3).</title>
        <authorList>
            <person name="Zhang J."/>
            <person name="Kudrna D."/>
            <person name="Lee S."/>
            <person name="Talag J."/>
            <person name="Welchert J."/>
            <person name="Wing R.A."/>
        </authorList>
    </citation>
    <scope>NUCLEOTIDE SEQUENCE [LARGE SCALE GENOMIC DNA]</scope>
    <source>
        <strain evidence="2">cv. OR44</strain>
    </source>
</reference>
<dbReference type="Gramene" id="OMERI11G08580.1">
    <property type="protein sequence ID" value="OMERI11G08580.1"/>
    <property type="gene ID" value="OMERI11G08580"/>
</dbReference>
<name>A0A0E0F4R5_9ORYZ</name>
<dbReference type="EnsemblPlants" id="OMERI11G08580.1">
    <property type="protein sequence ID" value="OMERI11G08580.1"/>
    <property type="gene ID" value="OMERI11G08580"/>
</dbReference>
<feature type="transmembrane region" description="Helical" evidence="1">
    <location>
        <begin position="12"/>
        <end position="34"/>
    </location>
</feature>
<reference evidence="2" key="1">
    <citation type="submission" date="2015-04" db="UniProtKB">
        <authorList>
            <consortium name="EnsemblPlants"/>
        </authorList>
    </citation>
    <scope>IDENTIFICATION</scope>
</reference>
<dbReference type="AlphaFoldDB" id="A0A0E0F4R5"/>
<evidence type="ECO:0000313" key="3">
    <source>
        <dbReference type="Proteomes" id="UP000008021"/>
    </source>
</evidence>
<keyword evidence="1" id="KW-0812">Transmembrane</keyword>